<evidence type="ECO:0000256" key="1">
    <source>
        <dbReference type="SAM" id="MobiDB-lite"/>
    </source>
</evidence>
<dbReference type="EMBL" id="CAEFZW010000004">
    <property type="protein sequence ID" value="CAB4254485.1"/>
    <property type="molecule type" value="Genomic_DNA"/>
</dbReference>
<organism evidence="2 3">
    <name type="scientific">Maudiozyma barnettii</name>
    <dbReference type="NCBI Taxonomy" id="61262"/>
    <lineage>
        <taxon>Eukaryota</taxon>
        <taxon>Fungi</taxon>
        <taxon>Dikarya</taxon>
        <taxon>Ascomycota</taxon>
        <taxon>Saccharomycotina</taxon>
        <taxon>Saccharomycetes</taxon>
        <taxon>Saccharomycetales</taxon>
        <taxon>Saccharomycetaceae</taxon>
        <taxon>Maudiozyma</taxon>
    </lineage>
</organism>
<comment type="caution">
    <text evidence="2">The sequence shown here is derived from an EMBL/GenBank/DDBJ whole genome shotgun (WGS) entry which is preliminary data.</text>
</comment>
<gene>
    <name evidence="2" type="ORF">KABA2_04S07348</name>
</gene>
<proteinExistence type="predicted"/>
<evidence type="ECO:0000313" key="2">
    <source>
        <dbReference type="EMBL" id="CAB4254485.1"/>
    </source>
</evidence>
<dbReference type="GeneID" id="64857481"/>
<keyword evidence="3" id="KW-1185">Reference proteome</keyword>
<dbReference type="AlphaFoldDB" id="A0A8H2VFF5"/>
<protein>
    <submittedName>
        <fullName evidence="2">Uncharacterized protein</fullName>
    </submittedName>
</protein>
<name>A0A8H2VFF5_9SACH</name>
<reference evidence="2 3" key="1">
    <citation type="submission" date="2020-05" db="EMBL/GenBank/DDBJ databases">
        <authorList>
            <person name="Casaregola S."/>
            <person name="Devillers H."/>
            <person name="Grondin C."/>
        </authorList>
    </citation>
    <scope>NUCLEOTIDE SEQUENCE [LARGE SCALE GENOMIC DNA]</scope>
    <source>
        <strain evidence="2 3">CLIB 1767</strain>
    </source>
</reference>
<sequence length="200" mass="23973">MRECKSDYECCSNYKLILQHTPQKNCSHSDDVNDRSRYLEETPPQDRVPQRCDCEIENACKEDTIENTPIQIATIDDDNHIFISLFRSPRNLKEAKNVLLYNISYRSEEARKYDKYFRRKYSKTHVVIITQLATKQKKGCSNYYVIIIVIRVIERKIYYCITIVSLCVCDGWMDRVKIFICRTNRIRDIYYIYKYKGRNI</sequence>
<accession>A0A8H2VFF5</accession>
<evidence type="ECO:0000313" key="3">
    <source>
        <dbReference type="Proteomes" id="UP000644660"/>
    </source>
</evidence>
<feature type="compositionally biased region" description="Basic and acidic residues" evidence="1">
    <location>
        <begin position="27"/>
        <end position="40"/>
    </location>
</feature>
<dbReference type="Proteomes" id="UP000644660">
    <property type="component" value="Unassembled WGS sequence"/>
</dbReference>
<dbReference type="RefSeq" id="XP_041406329.1">
    <property type="nucleotide sequence ID" value="XM_041550395.1"/>
</dbReference>
<feature type="region of interest" description="Disordered" evidence="1">
    <location>
        <begin position="24"/>
        <end position="46"/>
    </location>
</feature>